<dbReference type="EMBL" id="CM047948">
    <property type="protein sequence ID" value="KAI9896241.1"/>
    <property type="molecule type" value="Genomic_DNA"/>
</dbReference>
<keyword evidence="2" id="KW-1185">Reference proteome</keyword>
<protein>
    <submittedName>
        <fullName evidence="1">Uncharacterized protein</fullName>
    </submittedName>
</protein>
<comment type="caution">
    <text evidence="1">The sequence shown here is derived from an EMBL/GenBank/DDBJ whole genome shotgun (WGS) entry which is preliminary data.</text>
</comment>
<accession>A0ACC0UQA7</accession>
<dbReference type="Proteomes" id="UP001163324">
    <property type="component" value="Chromosome 9"/>
</dbReference>
<evidence type="ECO:0000313" key="2">
    <source>
        <dbReference type="Proteomes" id="UP001163324"/>
    </source>
</evidence>
<name>A0ACC0UQA7_9HYPO</name>
<evidence type="ECO:0000313" key="1">
    <source>
        <dbReference type="EMBL" id="KAI9896241.1"/>
    </source>
</evidence>
<organism evidence="1 2">
    <name type="scientific">Trichothecium roseum</name>
    <dbReference type="NCBI Taxonomy" id="47278"/>
    <lineage>
        <taxon>Eukaryota</taxon>
        <taxon>Fungi</taxon>
        <taxon>Dikarya</taxon>
        <taxon>Ascomycota</taxon>
        <taxon>Pezizomycotina</taxon>
        <taxon>Sordariomycetes</taxon>
        <taxon>Hypocreomycetidae</taxon>
        <taxon>Hypocreales</taxon>
        <taxon>Hypocreales incertae sedis</taxon>
        <taxon>Trichothecium</taxon>
    </lineage>
</organism>
<reference evidence="1" key="1">
    <citation type="submission" date="2022-10" db="EMBL/GenBank/DDBJ databases">
        <title>Complete Genome of Trichothecium roseum strain YXFP-22015, a Plant Pathogen Isolated from Citrus.</title>
        <authorList>
            <person name="Wang Y."/>
            <person name="Zhu L."/>
        </authorList>
    </citation>
    <scope>NUCLEOTIDE SEQUENCE</scope>
    <source>
        <strain evidence="1">YXFP-22015</strain>
    </source>
</reference>
<gene>
    <name evidence="1" type="ORF">N3K66_008413</name>
</gene>
<proteinExistence type="predicted"/>
<sequence>MTLNFLVIHAAILNRDPGDLELPLRKKKTALPDLAPLSTRAIEKRRAVADTQERAPGLFSATMNFNKPPVPRAPGIYRYTATAMGAGMWFWLMYRAKKDGPVLLGWKHPWDH</sequence>